<gene>
    <name evidence="2" type="ORF">NW755_002589</name>
</gene>
<reference evidence="2" key="1">
    <citation type="submission" date="2022-09" db="EMBL/GenBank/DDBJ databases">
        <title>Fusarium specimens isolated from Avocado Roots.</title>
        <authorList>
            <person name="Stajich J."/>
            <person name="Roper C."/>
            <person name="Heimlech-Rivalta G."/>
        </authorList>
    </citation>
    <scope>NUCLEOTIDE SEQUENCE</scope>
    <source>
        <strain evidence="2">A02</strain>
    </source>
</reference>
<evidence type="ECO:0000256" key="1">
    <source>
        <dbReference type="SAM" id="MobiDB-lite"/>
    </source>
</evidence>
<dbReference type="EMBL" id="JAOQAV010000004">
    <property type="protein sequence ID" value="KAJ4195170.1"/>
    <property type="molecule type" value="Genomic_DNA"/>
</dbReference>
<accession>A0A9W8RH77</accession>
<sequence length="139" mass="15571">MAASTFPPLSNLSQNPEDQASLGRIKAAWDDYSSGWDQETKTTILSRLHEVRATPSNRRRPCDHKLHKADFNFGIWVMIRCIYPTLKLRFLKARLVEKYPWIDVDSFAGPSHGRLAHDIGGAHGTTTAGGDAKPDLDRL</sequence>
<keyword evidence="3" id="KW-1185">Reference proteome</keyword>
<evidence type="ECO:0000313" key="2">
    <source>
        <dbReference type="EMBL" id="KAJ4195170.1"/>
    </source>
</evidence>
<proteinExistence type="predicted"/>
<protein>
    <submittedName>
        <fullName evidence="2">Uncharacterized protein</fullName>
    </submittedName>
</protein>
<dbReference type="OrthoDB" id="5069498at2759"/>
<evidence type="ECO:0000313" key="3">
    <source>
        <dbReference type="Proteomes" id="UP001152087"/>
    </source>
</evidence>
<dbReference type="Proteomes" id="UP001152087">
    <property type="component" value="Unassembled WGS sequence"/>
</dbReference>
<comment type="caution">
    <text evidence="2">The sequence shown here is derived from an EMBL/GenBank/DDBJ whole genome shotgun (WGS) entry which is preliminary data.</text>
</comment>
<dbReference type="AlphaFoldDB" id="A0A9W8RH77"/>
<organism evidence="2 3">
    <name type="scientific">Fusarium falciforme</name>
    <dbReference type="NCBI Taxonomy" id="195108"/>
    <lineage>
        <taxon>Eukaryota</taxon>
        <taxon>Fungi</taxon>
        <taxon>Dikarya</taxon>
        <taxon>Ascomycota</taxon>
        <taxon>Pezizomycotina</taxon>
        <taxon>Sordariomycetes</taxon>
        <taxon>Hypocreomycetidae</taxon>
        <taxon>Hypocreales</taxon>
        <taxon>Nectriaceae</taxon>
        <taxon>Fusarium</taxon>
        <taxon>Fusarium solani species complex</taxon>
    </lineage>
</organism>
<name>A0A9W8RH77_9HYPO</name>
<feature type="region of interest" description="Disordered" evidence="1">
    <location>
        <begin position="118"/>
        <end position="139"/>
    </location>
</feature>